<dbReference type="GO" id="GO:0006487">
    <property type="term" value="P:protein N-linked glycosylation"/>
    <property type="evidence" value="ECO:0007669"/>
    <property type="project" value="TreeGrafter"/>
</dbReference>
<dbReference type="GO" id="GO:0000032">
    <property type="term" value="P:cell wall mannoprotein biosynthetic process"/>
    <property type="evidence" value="ECO:0007669"/>
    <property type="project" value="TreeGrafter"/>
</dbReference>
<protein>
    <recommendedName>
        <fullName evidence="4">Anp1-domain-containing protein</fullName>
    </recommendedName>
</protein>
<organism evidence="2 3">
    <name type="scientific">Hesseltinella vesiculosa</name>
    <dbReference type="NCBI Taxonomy" id="101127"/>
    <lineage>
        <taxon>Eukaryota</taxon>
        <taxon>Fungi</taxon>
        <taxon>Fungi incertae sedis</taxon>
        <taxon>Mucoromycota</taxon>
        <taxon>Mucoromycotina</taxon>
        <taxon>Mucoromycetes</taxon>
        <taxon>Mucorales</taxon>
        <taxon>Cunninghamellaceae</taxon>
        <taxon>Hesseltinella</taxon>
    </lineage>
</organism>
<comment type="caution">
    <text evidence="2">The sequence shown here is derived from an EMBL/GenBank/DDBJ whole genome shotgun (WGS) entry which is preliminary data.</text>
</comment>
<dbReference type="GO" id="GO:0000009">
    <property type="term" value="F:alpha-1,6-mannosyltransferase activity"/>
    <property type="evidence" value="ECO:0007669"/>
    <property type="project" value="TreeGrafter"/>
</dbReference>
<dbReference type="OrthoDB" id="2405412at2759"/>
<comment type="similarity">
    <text evidence="1">Belongs to the ANP1/MMN9/VAN1 family.</text>
</comment>
<dbReference type="Pfam" id="PF03452">
    <property type="entry name" value="Anp1"/>
    <property type="match status" value="1"/>
</dbReference>
<dbReference type="Gene3D" id="3.90.550.10">
    <property type="entry name" value="Spore Coat Polysaccharide Biosynthesis Protein SpsA, Chain A"/>
    <property type="match status" value="1"/>
</dbReference>
<evidence type="ECO:0000313" key="3">
    <source>
        <dbReference type="Proteomes" id="UP000242146"/>
    </source>
</evidence>
<dbReference type="InterPro" id="IPR029044">
    <property type="entry name" value="Nucleotide-diphossugar_trans"/>
</dbReference>
<name>A0A1X2GX33_9FUNG</name>
<gene>
    <name evidence="2" type="ORF">DM01DRAFT_1330765</name>
</gene>
<dbReference type="Proteomes" id="UP000242146">
    <property type="component" value="Unassembled WGS sequence"/>
</dbReference>
<evidence type="ECO:0000313" key="2">
    <source>
        <dbReference type="EMBL" id="ORX62637.1"/>
    </source>
</evidence>
<evidence type="ECO:0000256" key="1">
    <source>
        <dbReference type="ARBA" id="ARBA00037964"/>
    </source>
</evidence>
<dbReference type="InterPro" id="IPR052086">
    <property type="entry name" value="Mannan_Polymerase_Subunit"/>
</dbReference>
<proteinExistence type="inferred from homology"/>
<reference evidence="2 3" key="1">
    <citation type="submission" date="2016-07" db="EMBL/GenBank/DDBJ databases">
        <title>Pervasive Adenine N6-methylation of Active Genes in Fungi.</title>
        <authorList>
            <consortium name="DOE Joint Genome Institute"/>
            <person name="Mondo S.J."/>
            <person name="Dannebaum R.O."/>
            <person name="Kuo R.C."/>
            <person name="Labutti K."/>
            <person name="Haridas S."/>
            <person name="Kuo A."/>
            <person name="Salamov A."/>
            <person name="Ahrendt S.R."/>
            <person name="Lipzen A."/>
            <person name="Sullivan W."/>
            <person name="Andreopoulos W.B."/>
            <person name="Clum A."/>
            <person name="Lindquist E."/>
            <person name="Daum C."/>
            <person name="Ramamoorthy G.K."/>
            <person name="Gryganskyi A."/>
            <person name="Culley D."/>
            <person name="Magnuson J.K."/>
            <person name="James T.Y."/>
            <person name="O'Malley M.A."/>
            <person name="Stajich J.E."/>
            <person name="Spatafora J.W."/>
            <person name="Visel A."/>
            <person name="Grigoriev I.V."/>
        </authorList>
    </citation>
    <scope>NUCLEOTIDE SEQUENCE [LARGE SCALE GENOMIC DNA]</scope>
    <source>
        <strain evidence="2 3">NRRL 3301</strain>
    </source>
</reference>
<dbReference type="PANTHER" id="PTHR43083">
    <property type="entry name" value="MANNAN POLYMERASE II"/>
    <property type="match status" value="1"/>
</dbReference>
<sequence length="298" mass="34478">MTSESVYLDLNTLNATSKAAENKERILILTPLLKRNAIDHLDRYFELLDQSTYPNHLISIGLLVSTQDDVDPLLIAVQQMIQRLERRWFHAFHDITVYNKDFLYDFNNDDHSQDDFKLQPYRRSMMARARNYLLSSALEPDHSWVAWVDVDLASYPSNVFDDLMAHDVDVIVPNCLLATEDGSFWGYDRRNWQETDYSSRFQRTIGDDFVMMEGYDDQLATGRSRMVDMPTQVGIDYKVPLDGVGTSFTLVKAHVHREGANFPSFPLQHQVDSEGFGRMVRGMGYEVYGLPSYFVYHS</sequence>
<evidence type="ECO:0008006" key="4">
    <source>
        <dbReference type="Google" id="ProtNLM"/>
    </source>
</evidence>
<dbReference type="EMBL" id="MCGT01000001">
    <property type="protein sequence ID" value="ORX62637.1"/>
    <property type="molecule type" value="Genomic_DNA"/>
</dbReference>
<dbReference type="GO" id="GO:0000136">
    <property type="term" value="C:mannan polymerase complex"/>
    <property type="evidence" value="ECO:0007669"/>
    <property type="project" value="TreeGrafter"/>
</dbReference>
<dbReference type="PANTHER" id="PTHR43083:SF6">
    <property type="entry name" value="MANNAN POLYMERASE COMPLEXES SUBUNIT MNN9"/>
    <property type="match status" value="1"/>
</dbReference>
<keyword evidence="3" id="KW-1185">Reference proteome</keyword>
<dbReference type="AlphaFoldDB" id="A0A1X2GX33"/>
<accession>A0A1X2GX33</accession>